<accession>A0A2S9XME7</accession>
<gene>
    <name evidence="1" type="ORF">ENSA7_79020</name>
</gene>
<protein>
    <submittedName>
        <fullName evidence="1">Uncharacterized protein</fullName>
    </submittedName>
</protein>
<dbReference type="EMBL" id="PVNL01000146">
    <property type="protein sequence ID" value="PRP93861.1"/>
    <property type="molecule type" value="Genomic_DNA"/>
</dbReference>
<sequence length="146" mass="16775">MSELGLDDEQVLRWIVRRGASGREQLREINRARDQLLKDKRLVWLRAGSASDVRFLRWHAPDLTASLDVFAELRAVAAATPSWATVRTQLCALMQERHAMLDFTGLLPANVEQTQLPLAQLYQPRIAPFSRSRARSSAMVRRRRLR</sequence>
<evidence type="ECO:0000313" key="1">
    <source>
        <dbReference type="EMBL" id="PRP93861.1"/>
    </source>
</evidence>
<name>A0A2S9XME7_9BACT</name>
<comment type="caution">
    <text evidence="1">The sequence shown here is derived from an EMBL/GenBank/DDBJ whole genome shotgun (WGS) entry which is preliminary data.</text>
</comment>
<reference evidence="1 2" key="1">
    <citation type="submission" date="2018-03" db="EMBL/GenBank/DDBJ databases">
        <title>Draft Genome Sequences of the Obligatory Marine Myxobacteria Enhygromyxa salina SWB007.</title>
        <authorList>
            <person name="Poehlein A."/>
            <person name="Moghaddam J.A."/>
            <person name="Harms H."/>
            <person name="Alanjari M."/>
            <person name="Koenig G.M."/>
            <person name="Daniel R."/>
            <person name="Schaeberle T.F."/>
        </authorList>
    </citation>
    <scope>NUCLEOTIDE SEQUENCE [LARGE SCALE GENOMIC DNA]</scope>
    <source>
        <strain evidence="1 2">SWB007</strain>
    </source>
</reference>
<dbReference type="RefSeq" id="WP_106094662.1">
    <property type="nucleotide sequence ID" value="NZ_PVNL01000146.1"/>
</dbReference>
<proteinExistence type="predicted"/>
<evidence type="ECO:0000313" key="2">
    <source>
        <dbReference type="Proteomes" id="UP000238823"/>
    </source>
</evidence>
<dbReference type="Proteomes" id="UP000238823">
    <property type="component" value="Unassembled WGS sequence"/>
</dbReference>
<dbReference type="AlphaFoldDB" id="A0A2S9XME7"/>
<organism evidence="1 2">
    <name type="scientific">Enhygromyxa salina</name>
    <dbReference type="NCBI Taxonomy" id="215803"/>
    <lineage>
        <taxon>Bacteria</taxon>
        <taxon>Pseudomonadati</taxon>
        <taxon>Myxococcota</taxon>
        <taxon>Polyangia</taxon>
        <taxon>Nannocystales</taxon>
        <taxon>Nannocystaceae</taxon>
        <taxon>Enhygromyxa</taxon>
    </lineage>
</organism>